<keyword evidence="3" id="KW-1185">Reference proteome</keyword>
<evidence type="ECO:0000313" key="3">
    <source>
        <dbReference type="Proteomes" id="UP000240971"/>
    </source>
</evidence>
<organism evidence="2 3">
    <name type="scientific">Chitinophaga niastensis</name>
    <dbReference type="NCBI Taxonomy" id="536980"/>
    <lineage>
        <taxon>Bacteria</taxon>
        <taxon>Pseudomonadati</taxon>
        <taxon>Bacteroidota</taxon>
        <taxon>Chitinophagia</taxon>
        <taxon>Chitinophagales</taxon>
        <taxon>Chitinophagaceae</taxon>
        <taxon>Chitinophaga</taxon>
    </lineage>
</organism>
<dbReference type="InterPro" id="IPR029039">
    <property type="entry name" value="Flavoprotein-like_sf"/>
</dbReference>
<dbReference type="Pfam" id="PF03358">
    <property type="entry name" value="FMN_red"/>
    <property type="match status" value="1"/>
</dbReference>
<comment type="caution">
    <text evidence="2">The sequence shown here is derived from an EMBL/GenBank/DDBJ whole genome shotgun (WGS) entry which is preliminary data.</text>
</comment>
<dbReference type="SUPFAM" id="SSF52218">
    <property type="entry name" value="Flavoproteins"/>
    <property type="match status" value="1"/>
</dbReference>
<dbReference type="EMBL" id="PYAW01000003">
    <property type="protein sequence ID" value="PSL46402.1"/>
    <property type="molecule type" value="Genomic_DNA"/>
</dbReference>
<dbReference type="GO" id="GO:0005829">
    <property type="term" value="C:cytosol"/>
    <property type="evidence" value="ECO:0007669"/>
    <property type="project" value="TreeGrafter"/>
</dbReference>
<reference evidence="2 3" key="1">
    <citation type="submission" date="2018-03" db="EMBL/GenBank/DDBJ databases">
        <title>Genomic Encyclopedia of Archaeal and Bacterial Type Strains, Phase II (KMG-II): from individual species to whole genera.</title>
        <authorList>
            <person name="Goeker M."/>
        </authorList>
    </citation>
    <scope>NUCLEOTIDE SEQUENCE [LARGE SCALE GENOMIC DNA]</scope>
    <source>
        <strain evidence="2 3">DSM 24859</strain>
    </source>
</reference>
<dbReference type="Proteomes" id="UP000240971">
    <property type="component" value="Unassembled WGS sequence"/>
</dbReference>
<protein>
    <submittedName>
        <fullName evidence="2">NAD(P)H-dependent FMN reductase</fullName>
    </submittedName>
</protein>
<name>A0A2P8HJK0_CHINA</name>
<evidence type="ECO:0000259" key="1">
    <source>
        <dbReference type="Pfam" id="PF03358"/>
    </source>
</evidence>
<dbReference type="PANTHER" id="PTHR30543">
    <property type="entry name" value="CHROMATE REDUCTASE"/>
    <property type="match status" value="1"/>
</dbReference>
<proteinExistence type="predicted"/>
<accession>A0A2P8HJK0</accession>
<evidence type="ECO:0000313" key="2">
    <source>
        <dbReference type="EMBL" id="PSL46402.1"/>
    </source>
</evidence>
<dbReference type="PANTHER" id="PTHR30543:SF21">
    <property type="entry name" value="NAD(P)H-DEPENDENT FMN REDUCTASE LOT6"/>
    <property type="match status" value="1"/>
</dbReference>
<dbReference type="InterPro" id="IPR005025">
    <property type="entry name" value="FMN_Rdtase-like_dom"/>
</dbReference>
<dbReference type="GO" id="GO:0010181">
    <property type="term" value="F:FMN binding"/>
    <property type="evidence" value="ECO:0007669"/>
    <property type="project" value="TreeGrafter"/>
</dbReference>
<sequence length="245" mass="27223">MVYSSKILSLSQYPVGISGHHPSIIIRYNTPAENIFFGSRHTIAFTLKYPSLKLKTMKVAILLGSIRKGRQSHKIAHYLQNKLQEKGLTVDLIDLLENPLPMLEERVGMHPALPEEVQLLSNRLHAADALIFVTPEYHGSFSGVLKNTLDYFNSEFTKKPVGVVTVSAGKMGGINAANQLQQVILSIGAFALPTKLLVPEVYGAFNDSFELTSEYTIKSANKFIADYCWLAEAIYQKKHQLSSSL</sequence>
<gene>
    <name evidence="2" type="ORF">CLV51_103380</name>
</gene>
<dbReference type="InterPro" id="IPR050712">
    <property type="entry name" value="NAD(P)H-dep_reductase"/>
</dbReference>
<dbReference type="AlphaFoldDB" id="A0A2P8HJK0"/>
<dbReference type="GO" id="GO:0016491">
    <property type="term" value="F:oxidoreductase activity"/>
    <property type="evidence" value="ECO:0007669"/>
    <property type="project" value="InterPro"/>
</dbReference>
<feature type="domain" description="NADPH-dependent FMN reductase-like" evidence="1">
    <location>
        <begin position="57"/>
        <end position="199"/>
    </location>
</feature>
<dbReference type="Gene3D" id="3.40.50.360">
    <property type="match status" value="1"/>
</dbReference>